<organism evidence="11 12">
    <name type="scientific">Corynebacterium sphenisci DSM 44792</name>
    <dbReference type="NCBI Taxonomy" id="1437874"/>
    <lineage>
        <taxon>Bacteria</taxon>
        <taxon>Bacillati</taxon>
        <taxon>Actinomycetota</taxon>
        <taxon>Actinomycetes</taxon>
        <taxon>Mycobacteriales</taxon>
        <taxon>Corynebacteriaceae</taxon>
        <taxon>Corynebacterium</taxon>
    </lineage>
</organism>
<feature type="transmembrane region" description="Helical" evidence="10">
    <location>
        <begin position="418"/>
        <end position="437"/>
    </location>
</feature>
<accession>A0A1L7CYS0</accession>
<dbReference type="KEGG" id="csph:CSPHI_07920"/>
<dbReference type="GO" id="GO:0016757">
    <property type="term" value="F:glycosyltransferase activity"/>
    <property type="evidence" value="ECO:0007669"/>
    <property type="project" value="UniProtKB-KW"/>
</dbReference>
<protein>
    <recommendedName>
        <fullName evidence="8">Alpha-(1-&gt;6)-mannopyranosyltransferase A</fullName>
    </recommendedName>
</protein>
<dbReference type="NCBIfam" id="TIGR03459">
    <property type="entry name" value="crt_membr"/>
    <property type="match status" value="1"/>
</dbReference>
<evidence type="ECO:0000313" key="11">
    <source>
        <dbReference type="EMBL" id="APT90972.1"/>
    </source>
</evidence>
<keyword evidence="4 10" id="KW-0812">Transmembrane</keyword>
<dbReference type="Proteomes" id="UP000185469">
    <property type="component" value="Chromosome"/>
</dbReference>
<evidence type="ECO:0000256" key="10">
    <source>
        <dbReference type="SAM" id="Phobius"/>
    </source>
</evidence>
<dbReference type="NCBIfam" id="NF038066">
    <property type="entry name" value="MptB"/>
    <property type="match status" value="1"/>
</dbReference>
<evidence type="ECO:0000256" key="1">
    <source>
        <dbReference type="ARBA" id="ARBA00004141"/>
    </source>
</evidence>
<keyword evidence="12" id="KW-1185">Reference proteome</keyword>
<feature type="transmembrane region" description="Helical" evidence="10">
    <location>
        <begin position="449"/>
        <end position="468"/>
    </location>
</feature>
<keyword evidence="6 10" id="KW-0472">Membrane</keyword>
<evidence type="ECO:0000256" key="2">
    <source>
        <dbReference type="ARBA" id="ARBA00022676"/>
    </source>
</evidence>
<gene>
    <name evidence="11" type="ORF">CSPHI_07920</name>
</gene>
<name>A0A1L7CYS0_9CORY</name>
<dbReference type="InterPro" id="IPR049829">
    <property type="entry name" value="MptA/B-like"/>
</dbReference>
<comment type="similarity">
    <text evidence="7">Belongs to the MptA/B family.</text>
</comment>
<evidence type="ECO:0000256" key="4">
    <source>
        <dbReference type="ARBA" id="ARBA00022692"/>
    </source>
</evidence>
<dbReference type="RefSeq" id="WP_075692237.1">
    <property type="nucleotide sequence ID" value="NZ_CP009248.1"/>
</dbReference>
<evidence type="ECO:0000256" key="7">
    <source>
        <dbReference type="ARBA" id="ARBA00043987"/>
    </source>
</evidence>
<feature type="transmembrane region" description="Helical" evidence="10">
    <location>
        <begin position="386"/>
        <end position="406"/>
    </location>
</feature>
<evidence type="ECO:0000256" key="8">
    <source>
        <dbReference type="NCBIfam" id="TIGR03459"/>
    </source>
</evidence>
<dbReference type="OrthoDB" id="5242303at2"/>
<evidence type="ECO:0000256" key="6">
    <source>
        <dbReference type="ARBA" id="ARBA00023136"/>
    </source>
</evidence>
<evidence type="ECO:0000313" key="12">
    <source>
        <dbReference type="Proteomes" id="UP000185469"/>
    </source>
</evidence>
<comment type="subcellular location">
    <subcellularLocation>
        <location evidence="1">Membrane</location>
        <topology evidence="1">Multi-pass membrane protein</topology>
    </subcellularLocation>
</comment>
<evidence type="ECO:0000256" key="3">
    <source>
        <dbReference type="ARBA" id="ARBA00022679"/>
    </source>
</evidence>
<dbReference type="InterPro" id="IPR017822">
    <property type="entry name" value="MptA-like"/>
</dbReference>
<feature type="transmembrane region" description="Helical" evidence="10">
    <location>
        <begin position="315"/>
        <end position="336"/>
    </location>
</feature>
<feature type="transmembrane region" description="Helical" evidence="10">
    <location>
        <begin position="221"/>
        <end position="239"/>
    </location>
</feature>
<proteinExistence type="inferred from homology"/>
<dbReference type="STRING" id="1437874.CSPHI_07920"/>
<feature type="transmembrane region" description="Helical" evidence="10">
    <location>
        <begin position="53"/>
        <end position="79"/>
    </location>
</feature>
<feature type="transmembrane region" description="Helical" evidence="10">
    <location>
        <begin position="245"/>
        <end position="261"/>
    </location>
</feature>
<dbReference type="GO" id="GO:0016020">
    <property type="term" value="C:membrane"/>
    <property type="evidence" value="ECO:0007669"/>
    <property type="project" value="UniProtKB-SubCell"/>
</dbReference>
<keyword evidence="2" id="KW-0328">Glycosyltransferase</keyword>
<keyword evidence="3 11" id="KW-0808">Transferase</keyword>
<feature type="transmembrane region" description="Helical" evidence="10">
    <location>
        <begin position="21"/>
        <end position="41"/>
    </location>
</feature>
<feature type="transmembrane region" description="Helical" evidence="10">
    <location>
        <begin position="357"/>
        <end position="374"/>
    </location>
</feature>
<feature type="compositionally biased region" description="Low complexity" evidence="9">
    <location>
        <begin position="514"/>
        <end position="537"/>
    </location>
</feature>
<feature type="transmembrane region" description="Helical" evidence="10">
    <location>
        <begin position="187"/>
        <end position="209"/>
    </location>
</feature>
<evidence type="ECO:0000256" key="5">
    <source>
        <dbReference type="ARBA" id="ARBA00022989"/>
    </source>
</evidence>
<keyword evidence="5 10" id="KW-1133">Transmembrane helix</keyword>
<dbReference type="AlphaFoldDB" id="A0A1L7CYS0"/>
<dbReference type="Pfam" id="PF26314">
    <property type="entry name" value="MptA_B_family"/>
    <property type="match status" value="1"/>
</dbReference>
<reference evidence="11 12" key="1">
    <citation type="submission" date="2014-08" db="EMBL/GenBank/DDBJ databases">
        <title>Complete genome sequence of Corynebacterium sphenisci CECT 5990(T) (=DSM 44792(T)), isolated from healthy wild penguins.</title>
        <authorList>
            <person name="Ruckert C."/>
            <person name="Albersmeier A."/>
            <person name="Winkler A."/>
            <person name="Kalinowski J."/>
        </authorList>
    </citation>
    <scope>NUCLEOTIDE SEQUENCE [LARGE SCALE GENOMIC DNA]</scope>
    <source>
        <strain evidence="11 12">DSM 44792</strain>
    </source>
</reference>
<feature type="transmembrane region" description="Helical" evidence="10">
    <location>
        <begin position="268"/>
        <end position="295"/>
    </location>
</feature>
<dbReference type="EMBL" id="CP009248">
    <property type="protein sequence ID" value="APT90972.1"/>
    <property type="molecule type" value="Genomic_DNA"/>
</dbReference>
<feature type="region of interest" description="Disordered" evidence="9">
    <location>
        <begin position="502"/>
        <end position="537"/>
    </location>
</feature>
<evidence type="ECO:0000256" key="9">
    <source>
        <dbReference type="SAM" id="MobiDB-lite"/>
    </source>
</evidence>
<sequence length="537" mass="55080">MSAPAGIGPRARRVLADPAPLGAAGAALIAVGSYGAGATRYRGGVVEALGMRWITYGHGFAAFETLIWAGVAALLVAWLRAGRALVWAPGPEPAPPAARLARVRRLVAWWAGPLALAGPVFSRDVYSYLMQGAMVRDGYDPYTQGAAVNPGPMLLEVSADWRNTTTPYGPLHLGIGKWITAAVGDSVGVGVIAFRLLALAGFAAIVWAAPRIARALGGNPALALWLGPLNPLVLLHLVGGMHNEALMVGLVSLATVAALELPRRRGAALAAALVGVAVSLKATAVIALPFLVWVALTRRAPLPGLRDALRRLPGLLAAGLGMTGLAVAVLAAVTWATGTSWGWVGELSGNTKVVNPLAAPSAVAGIISGVMAWIDDSVTFNVVVAVTRRISAVLMLAGLVATWVLFRATPRRNIAGSCAAYGVMVVFNAVTLPWYYASLLVPLGAVRPPRWVSLGAVGATVLLCLSFAGGGNNRLYEPLWMILVTLAAIAAVRWLDTGSLRPPRSRLPGGGGPADPAAPAGGAGSPTAAAGSGEAPR</sequence>
<feature type="transmembrane region" description="Helical" evidence="10">
    <location>
        <begin position="475"/>
        <end position="495"/>
    </location>
</feature>